<dbReference type="KEGG" id="sdf:ACG33_07725"/>
<dbReference type="EMBL" id="CP011971">
    <property type="protein sequence ID" value="AMN46985.1"/>
    <property type="molecule type" value="Genomic_DNA"/>
</dbReference>
<evidence type="ECO:0000313" key="12">
    <source>
        <dbReference type="EMBL" id="AMN46985.1"/>
    </source>
</evidence>
<dbReference type="NCBIfam" id="TIGR02532">
    <property type="entry name" value="IV_pilin_GFxxxE"/>
    <property type="match status" value="1"/>
</dbReference>
<name>A0A127FBK6_STEDE</name>
<dbReference type="InterPro" id="IPR045584">
    <property type="entry name" value="Pilin-like"/>
</dbReference>
<accession>A0A127FBK6</accession>
<evidence type="ECO:0000313" key="13">
    <source>
        <dbReference type="Proteomes" id="UP000070250"/>
    </source>
</evidence>
<feature type="region of interest" description="Disordered" evidence="10">
    <location>
        <begin position="196"/>
        <end position="226"/>
    </location>
</feature>
<evidence type="ECO:0000256" key="3">
    <source>
        <dbReference type="ARBA" id="ARBA00022475"/>
    </source>
</evidence>
<evidence type="ECO:0000256" key="11">
    <source>
        <dbReference type="SAM" id="Phobius"/>
    </source>
</evidence>
<dbReference type="GO" id="GO:0015628">
    <property type="term" value="P:protein secretion by the type II secretion system"/>
    <property type="evidence" value="ECO:0007669"/>
    <property type="project" value="InterPro"/>
</dbReference>
<keyword evidence="8 11" id="KW-0472">Membrane</keyword>
<evidence type="ECO:0000256" key="5">
    <source>
        <dbReference type="ARBA" id="ARBA00022519"/>
    </source>
</evidence>
<reference evidence="12 13" key="1">
    <citation type="submission" date="2015-06" db="EMBL/GenBank/DDBJ databases">
        <title>A Comprehensive Approach to Explore the Metabolic and Phylogenetic Diversity of Bacterial Steroid Degradation in the Environment: Testosterone as an Example.</title>
        <authorList>
            <person name="Yang F.-C."/>
            <person name="Chen Y.-L."/>
            <person name="Yu C.-P."/>
            <person name="Tang S.-L."/>
            <person name="Wang P.-H."/>
            <person name="Ismail W."/>
            <person name="Wang C.-H."/>
            <person name="Yang C.-Y."/>
            <person name="Chiang Y.-R."/>
        </authorList>
    </citation>
    <scope>NUCLEOTIDE SEQUENCE [LARGE SCALE GENOMIC DNA]</scope>
    <source>
        <strain evidence="12 13">DSM 18526</strain>
    </source>
</reference>
<dbReference type="InterPro" id="IPR049875">
    <property type="entry name" value="TypeII_GspH"/>
</dbReference>
<keyword evidence="7 11" id="KW-1133">Transmembrane helix</keyword>
<dbReference type="Gene3D" id="3.55.40.10">
    <property type="entry name" value="minor pseudopilin epsh domain"/>
    <property type="match status" value="1"/>
</dbReference>
<evidence type="ECO:0000256" key="4">
    <source>
        <dbReference type="ARBA" id="ARBA00022481"/>
    </source>
</evidence>
<keyword evidence="4" id="KW-0488">Methylation</keyword>
<dbReference type="InterPro" id="IPR002416">
    <property type="entry name" value="T2SS_protein-GspH"/>
</dbReference>
<sequence length="226" mass="25938">MIRPVNRLRLPGATAPRFSRGFTLLEILVVVVIIGVIVAAATLAVGVLGRDRQAEDETRRFWAVLQQIREEAELQGVDLGLFVSATGYEFLRHEPRESDWIPITDDRLYAPRGLPEGLRFRLWVDAREIVLKPAPVDRGRKDEHQRWPPQILVLSSGEVMPFELRLERDAAEALWRFVAQADNDLRIERRESQRDWIPVAHTRPTPTRPGESRSAEDQRVVSDARR</sequence>
<evidence type="ECO:0000256" key="10">
    <source>
        <dbReference type="SAM" id="MobiDB-lite"/>
    </source>
</evidence>
<evidence type="ECO:0000256" key="6">
    <source>
        <dbReference type="ARBA" id="ARBA00022692"/>
    </source>
</evidence>
<comment type="subcellular location">
    <subcellularLocation>
        <location evidence="1">Cell inner membrane</location>
        <topology evidence="1">Single-pass membrane protein</topology>
    </subcellularLocation>
</comment>
<dbReference type="InterPro" id="IPR012902">
    <property type="entry name" value="N_methyl_site"/>
</dbReference>
<keyword evidence="5" id="KW-0997">Cell inner membrane</keyword>
<keyword evidence="3" id="KW-1003">Cell membrane</keyword>
<evidence type="ECO:0000256" key="9">
    <source>
        <dbReference type="ARBA" id="ARBA00030775"/>
    </source>
</evidence>
<evidence type="ECO:0000256" key="8">
    <source>
        <dbReference type="ARBA" id="ARBA00023136"/>
    </source>
</evidence>
<organism evidence="12 13">
    <name type="scientific">Steroidobacter denitrificans</name>
    <dbReference type="NCBI Taxonomy" id="465721"/>
    <lineage>
        <taxon>Bacteria</taxon>
        <taxon>Pseudomonadati</taxon>
        <taxon>Pseudomonadota</taxon>
        <taxon>Gammaproteobacteria</taxon>
        <taxon>Steroidobacterales</taxon>
        <taxon>Steroidobacteraceae</taxon>
        <taxon>Steroidobacter</taxon>
    </lineage>
</organism>
<dbReference type="Proteomes" id="UP000070250">
    <property type="component" value="Chromosome"/>
</dbReference>
<gene>
    <name evidence="12" type="ORF">ACG33_07725</name>
</gene>
<evidence type="ECO:0000256" key="7">
    <source>
        <dbReference type="ARBA" id="ARBA00022989"/>
    </source>
</evidence>
<dbReference type="GO" id="GO:0005886">
    <property type="term" value="C:plasma membrane"/>
    <property type="evidence" value="ECO:0007669"/>
    <property type="project" value="UniProtKB-SubCell"/>
</dbReference>
<dbReference type="PRINTS" id="PR00885">
    <property type="entry name" value="BCTERIALGSPH"/>
</dbReference>
<protein>
    <recommendedName>
        <fullName evidence="2">Type II secretion system protein H</fullName>
    </recommendedName>
    <alternativeName>
        <fullName evidence="9">General secretion pathway protein H</fullName>
    </alternativeName>
</protein>
<dbReference type="GO" id="GO:0015627">
    <property type="term" value="C:type II protein secretion system complex"/>
    <property type="evidence" value="ECO:0007669"/>
    <property type="project" value="InterPro"/>
</dbReference>
<keyword evidence="13" id="KW-1185">Reference proteome</keyword>
<dbReference type="RefSeq" id="WP_168160044.1">
    <property type="nucleotide sequence ID" value="NZ_CP011971.1"/>
</dbReference>
<evidence type="ECO:0000256" key="1">
    <source>
        <dbReference type="ARBA" id="ARBA00004377"/>
    </source>
</evidence>
<keyword evidence="6 11" id="KW-0812">Transmembrane</keyword>
<proteinExistence type="predicted"/>
<feature type="transmembrane region" description="Helical" evidence="11">
    <location>
        <begin position="21"/>
        <end position="49"/>
    </location>
</feature>
<feature type="compositionally biased region" description="Basic and acidic residues" evidence="10">
    <location>
        <begin position="210"/>
        <end position="226"/>
    </location>
</feature>
<dbReference type="PROSITE" id="PS00409">
    <property type="entry name" value="PROKAR_NTER_METHYL"/>
    <property type="match status" value="1"/>
</dbReference>
<dbReference type="Pfam" id="PF07963">
    <property type="entry name" value="N_methyl"/>
    <property type="match status" value="1"/>
</dbReference>
<dbReference type="STRING" id="465721.ACG33_07725"/>
<dbReference type="SUPFAM" id="SSF54523">
    <property type="entry name" value="Pili subunits"/>
    <property type="match status" value="1"/>
</dbReference>
<dbReference type="AlphaFoldDB" id="A0A127FBK6"/>
<evidence type="ECO:0000256" key="2">
    <source>
        <dbReference type="ARBA" id="ARBA00021549"/>
    </source>
</evidence>
<dbReference type="NCBIfam" id="TIGR01708">
    <property type="entry name" value="typeII_sec_gspH"/>
    <property type="match status" value="1"/>
</dbReference>